<evidence type="ECO:0000256" key="3">
    <source>
        <dbReference type="ARBA" id="ARBA00022833"/>
    </source>
</evidence>
<keyword evidence="2" id="KW-0479">Metal-binding</keyword>
<dbReference type="PROSITE" id="PS51891">
    <property type="entry name" value="CENP_V_GFA"/>
    <property type="match status" value="1"/>
</dbReference>
<dbReference type="EMBL" id="BMAV01022412">
    <property type="protein sequence ID" value="GFY77309.1"/>
    <property type="molecule type" value="Genomic_DNA"/>
</dbReference>
<keyword evidence="6" id="KW-1185">Reference proteome</keyword>
<dbReference type="InterPro" id="IPR052355">
    <property type="entry name" value="CENP-V-like"/>
</dbReference>
<reference evidence="5" key="1">
    <citation type="submission" date="2020-08" db="EMBL/GenBank/DDBJ databases">
        <title>Multicomponent nature underlies the extraordinary mechanical properties of spider dragline silk.</title>
        <authorList>
            <person name="Kono N."/>
            <person name="Nakamura H."/>
            <person name="Mori M."/>
            <person name="Yoshida Y."/>
            <person name="Ohtoshi R."/>
            <person name="Malay A.D."/>
            <person name="Moran D.A.P."/>
            <person name="Tomita M."/>
            <person name="Numata K."/>
            <person name="Arakawa K."/>
        </authorList>
    </citation>
    <scope>NUCLEOTIDE SEQUENCE</scope>
</reference>
<evidence type="ECO:0000256" key="2">
    <source>
        <dbReference type="ARBA" id="ARBA00022723"/>
    </source>
</evidence>
<dbReference type="InterPro" id="IPR006913">
    <property type="entry name" value="CENP-V/GFA"/>
</dbReference>
<comment type="similarity">
    <text evidence="1">Belongs to the Gfa family.</text>
</comment>
<dbReference type="InterPro" id="IPR011057">
    <property type="entry name" value="Mss4-like_sf"/>
</dbReference>
<dbReference type="PANTHER" id="PTHR28620">
    <property type="entry name" value="CENTROMERE PROTEIN V"/>
    <property type="match status" value="1"/>
</dbReference>
<feature type="domain" description="CENP-V/GFA" evidence="4">
    <location>
        <begin position="58"/>
        <end position="165"/>
    </location>
</feature>
<gene>
    <name evidence="5" type="primary">Cenpv</name>
    <name evidence="5" type="ORF">TNIN_447161</name>
</gene>
<dbReference type="Proteomes" id="UP000886998">
    <property type="component" value="Unassembled WGS sequence"/>
</dbReference>
<dbReference type="PANTHER" id="PTHR28620:SF1">
    <property type="entry name" value="CENP-V_GFA DOMAIN-CONTAINING PROTEIN"/>
    <property type="match status" value="1"/>
</dbReference>
<dbReference type="AlphaFoldDB" id="A0A8X6YWV2"/>
<evidence type="ECO:0000259" key="4">
    <source>
        <dbReference type="PROSITE" id="PS51891"/>
    </source>
</evidence>
<protein>
    <submittedName>
        <fullName evidence="5">Centromere protein V</fullName>
    </submittedName>
</protein>
<dbReference type="SUPFAM" id="SSF51316">
    <property type="entry name" value="Mss4-like"/>
    <property type="match status" value="1"/>
</dbReference>
<accession>A0A8X6YWV2</accession>
<proteinExistence type="inferred from homology"/>
<name>A0A8X6YWV2_9ARAC</name>
<evidence type="ECO:0000313" key="6">
    <source>
        <dbReference type="Proteomes" id="UP000886998"/>
    </source>
</evidence>
<evidence type="ECO:0000256" key="1">
    <source>
        <dbReference type="ARBA" id="ARBA00005495"/>
    </source>
</evidence>
<dbReference type="Gene3D" id="2.170.150.70">
    <property type="match status" value="1"/>
</dbReference>
<organism evidence="5 6">
    <name type="scientific">Trichonephila inaurata madagascariensis</name>
    <dbReference type="NCBI Taxonomy" id="2747483"/>
    <lineage>
        <taxon>Eukaryota</taxon>
        <taxon>Metazoa</taxon>
        <taxon>Ecdysozoa</taxon>
        <taxon>Arthropoda</taxon>
        <taxon>Chelicerata</taxon>
        <taxon>Arachnida</taxon>
        <taxon>Araneae</taxon>
        <taxon>Araneomorphae</taxon>
        <taxon>Entelegynae</taxon>
        <taxon>Araneoidea</taxon>
        <taxon>Nephilidae</taxon>
        <taxon>Trichonephila</taxon>
        <taxon>Trichonephila inaurata</taxon>
    </lineage>
</organism>
<dbReference type="OrthoDB" id="2993351at2759"/>
<dbReference type="Pfam" id="PF04828">
    <property type="entry name" value="GFA"/>
    <property type="match status" value="1"/>
</dbReference>
<dbReference type="GO" id="GO:0016846">
    <property type="term" value="F:carbon-sulfur lyase activity"/>
    <property type="evidence" value="ECO:0007669"/>
    <property type="project" value="InterPro"/>
</dbReference>
<dbReference type="GO" id="GO:0046872">
    <property type="term" value="F:metal ion binding"/>
    <property type="evidence" value="ECO:0007669"/>
    <property type="project" value="UniProtKB-KW"/>
</dbReference>
<evidence type="ECO:0000313" key="5">
    <source>
        <dbReference type="EMBL" id="GFY77309.1"/>
    </source>
</evidence>
<sequence length="319" mass="35064">MCLACLSGKVGPICSLLITILCSCISLLPKVGLSSCLAVLFCTKIIKLEMGNNDLIKHNGGCHCGAIRFTAVASSKVTVYICNCSICSKKQIKGFIVSQENFELLQGKDNLIEYTFNTGEAKHLFCKTCGVQSFYKPRSNPEGICVMIYCVDPGTITEVKEIKFLVLLEEKICGILPKITDKCLISEIEKNIYVPDVGSRVSDIDILLGADALVLIYTGKLIKLEFGLMGVETHLGFALMGKDTKINQAKSLSNVNEQQKPWSAMNMLFNQILSLDLKKLWSLETIGIRDPVENLKGKELNAKFIKGRIRGLANNKNGL</sequence>
<keyword evidence="3" id="KW-0862">Zinc</keyword>
<comment type="caution">
    <text evidence="5">The sequence shown here is derived from an EMBL/GenBank/DDBJ whole genome shotgun (WGS) entry which is preliminary data.</text>
</comment>